<evidence type="ECO:0000256" key="14">
    <source>
        <dbReference type="SAM" id="MobiDB-lite"/>
    </source>
</evidence>
<dbReference type="InterPro" id="IPR029044">
    <property type="entry name" value="Nucleotide-diphossugar_trans"/>
</dbReference>
<comment type="catalytic activity">
    <reaction evidence="11">
        <text>[1,4-alpha-D-glucosyl](n)-L-tyrosyl-[glycogenin] + UDP-alpha-D-glucose = [1,4-alpha-D-glucosyl](n+1)-L-tyrosyl-[glycogenin] + UDP + H(+)</text>
        <dbReference type="Rhea" id="RHEA:56560"/>
        <dbReference type="Rhea" id="RHEA-COMP:14606"/>
        <dbReference type="Rhea" id="RHEA-COMP:14607"/>
        <dbReference type="ChEBI" id="CHEBI:15378"/>
        <dbReference type="ChEBI" id="CHEBI:58223"/>
        <dbReference type="ChEBI" id="CHEBI:58885"/>
        <dbReference type="ChEBI" id="CHEBI:140574"/>
        <dbReference type="EC" id="2.4.1.186"/>
    </reaction>
</comment>
<feature type="region of interest" description="Disordered" evidence="14">
    <location>
        <begin position="367"/>
        <end position="426"/>
    </location>
</feature>
<evidence type="ECO:0000256" key="3">
    <source>
        <dbReference type="ARBA" id="ARBA00022490"/>
    </source>
</evidence>
<dbReference type="PANTHER" id="PTHR11183">
    <property type="entry name" value="GLYCOGENIN SUBFAMILY MEMBER"/>
    <property type="match status" value="1"/>
</dbReference>
<protein>
    <recommendedName>
        <fullName evidence="10">glycogenin glucosyltransferase</fullName>
        <ecNumber evidence="10">2.4.1.186</ecNumber>
    </recommendedName>
</protein>
<evidence type="ECO:0000256" key="8">
    <source>
        <dbReference type="ARBA" id="ARBA00023211"/>
    </source>
</evidence>
<dbReference type="GO" id="GO:0008466">
    <property type="term" value="F:glycogenin glucosyltransferase activity"/>
    <property type="evidence" value="ECO:0007669"/>
    <property type="project" value="UniProtKB-EC"/>
</dbReference>
<reference evidence="15" key="1">
    <citation type="submission" date="2024-06" db="EMBL/GenBank/DDBJ databases">
        <authorList>
            <person name="Liu X."/>
            <person name="Lenzi L."/>
            <person name="Haldenby T S."/>
            <person name="Uol C."/>
        </authorList>
    </citation>
    <scope>NUCLEOTIDE SEQUENCE</scope>
</reference>
<dbReference type="SUPFAM" id="SSF53448">
    <property type="entry name" value="Nucleotide-diphospho-sugar transferases"/>
    <property type="match status" value="1"/>
</dbReference>
<name>A0AAV2SXH5_CALDB</name>
<keyword evidence="7" id="KW-0325">Glycoprotein</keyword>
<evidence type="ECO:0000256" key="12">
    <source>
        <dbReference type="ARBA" id="ARBA00052293"/>
    </source>
</evidence>
<evidence type="ECO:0000256" key="13">
    <source>
        <dbReference type="ARBA" id="ARBA00057883"/>
    </source>
</evidence>
<evidence type="ECO:0000256" key="11">
    <source>
        <dbReference type="ARBA" id="ARBA00050886"/>
    </source>
</evidence>
<sequence length="1003" mass="114049">MTRETFVTLVTDDAYCIGALVLGASLKRTGTTRELTVLFTSKVSESMRPLLSKYFDNAIIVDSLYDAEFLQYFKTPDLESGYEKLYCWKLTQFSKGVFMDADTVVLRNIDDLFEREELSAVPDSSWPDLFNDGVFVFRPSLLTFYALKRLAGNKHSYDGTVQGLLNTYFDNWLGRGIQYRLSYKYSCACQISEDCGFEFYTSAPAWVQYGGSVCVAHFIGPVKPWDRASGARRCQHAAYVALLGSKSDRLMVSRTASMLAYWWSVFLLLVRPELSSEMYLGNFELDPPPPPPPVHYPSHEEHRRRDYNMQQTSGYNQSSPSAAYCPSFTNAPQPAPPPMIPYHPEFHETRWDYLHSGQRVDEANRFSEQHHYRPPSPPHPPPRPHYTPLQPQSYSPPKQQTPTPPPSHPHHQQPAYPEKPAPDTSHTVLHFSQPTIEEIRHEQERRKREEVHYPPEPVLEVPKLPVQVTEASTPPQPVDISLPVPKPEHSIWNPEEEKENKPKVVYCLTCQKCKEELSKQKVVDNAPAKGHRLDTSRSISRKLLPPKTRRHERRIISRIRPTPQLDKELIHFQAVRSKLAGKSVSGETGDSKTTERDNGIAQKVEDGYCVREVIKQPSVSHDVSFTEERPNRLYAALDLASTQRMATESLPQHSEVQRRVRKITELGRTHPSKPTKPLSHKSVEERRSGLCVALDLAFPEAQAERPQSQGLQVRAGGISGTTGHQSWPSLPVERKYGRNLPLALNLATDERKQGRLPLETIKTDQITSNQIEALDLLSVARPTIGTKNRVTRTFKKKRELVEELDLSEVDPAKRHLVLTKADLSKVCARVPLSENTPSQRFFPSTTAKTKPLVATPQPTIPEPLERSELDTGAILFRSRPRTMRELRRAREKLKERKFDKQAAAATWEDAQQIKEISRKILMRRSNKLATAIKQVGTGESVRLVNLHDRLCERHEKLDTERLYAWERGEIDYTGADRFANILAKICDTMARAGEDSNMPVGLD</sequence>
<keyword evidence="3" id="KW-0963">Cytoplasm</keyword>
<feature type="compositionally biased region" description="Pro residues" evidence="14">
    <location>
        <begin position="374"/>
        <end position="385"/>
    </location>
</feature>
<dbReference type="InterPro" id="IPR002495">
    <property type="entry name" value="Glyco_trans_8"/>
</dbReference>
<dbReference type="InterPro" id="IPR050587">
    <property type="entry name" value="GNT1/Glycosyltrans_8"/>
</dbReference>
<gene>
    <name evidence="15" type="ORF">CDAUBV1_LOCUS684</name>
</gene>
<dbReference type="EMBL" id="CAXLJL010000002">
    <property type="protein sequence ID" value="CAL5129665.1"/>
    <property type="molecule type" value="Genomic_DNA"/>
</dbReference>
<accession>A0AAV2SXH5</accession>
<dbReference type="GO" id="GO:0005978">
    <property type="term" value="P:glycogen biosynthetic process"/>
    <property type="evidence" value="ECO:0007669"/>
    <property type="project" value="UniProtKB-KW"/>
</dbReference>
<dbReference type="FunFam" id="3.90.550.10:FF:000092">
    <property type="entry name" value="Glycogenin 2"/>
    <property type="match status" value="1"/>
</dbReference>
<evidence type="ECO:0000313" key="15">
    <source>
        <dbReference type="EMBL" id="CAL5129665.1"/>
    </source>
</evidence>
<comment type="catalytic activity">
    <reaction evidence="12">
        <text>L-tyrosyl-[glycogenin] + UDP-alpha-D-glucose = alpha-D-glucosyl-L-tyrosyl-[glycogenin] + UDP + H(+)</text>
        <dbReference type="Rhea" id="RHEA:23360"/>
        <dbReference type="Rhea" id="RHEA-COMP:14604"/>
        <dbReference type="Rhea" id="RHEA-COMP:14605"/>
        <dbReference type="ChEBI" id="CHEBI:15378"/>
        <dbReference type="ChEBI" id="CHEBI:46858"/>
        <dbReference type="ChEBI" id="CHEBI:58223"/>
        <dbReference type="ChEBI" id="CHEBI:58885"/>
        <dbReference type="ChEBI" id="CHEBI:140573"/>
        <dbReference type="EC" id="2.4.1.186"/>
    </reaction>
</comment>
<evidence type="ECO:0000313" key="16">
    <source>
        <dbReference type="Proteomes" id="UP001497525"/>
    </source>
</evidence>
<comment type="caution">
    <text evidence="15">The sequence shown here is derived from an EMBL/GenBank/DDBJ whole genome shotgun (WGS) entry which is preliminary data.</text>
</comment>
<comment type="cofactor">
    <cofactor evidence="1">
        <name>Mn(2+)</name>
        <dbReference type="ChEBI" id="CHEBI:29035"/>
    </cofactor>
</comment>
<comment type="similarity">
    <text evidence="9">Belongs to the glycosyltransferase 8 family. Glycogenin subfamily.</text>
</comment>
<evidence type="ECO:0000256" key="1">
    <source>
        <dbReference type="ARBA" id="ARBA00001936"/>
    </source>
</evidence>
<organism evidence="15 16">
    <name type="scientific">Calicophoron daubneyi</name>
    <name type="common">Rumen fluke</name>
    <name type="synonym">Paramphistomum daubneyi</name>
    <dbReference type="NCBI Taxonomy" id="300641"/>
    <lineage>
        <taxon>Eukaryota</taxon>
        <taxon>Metazoa</taxon>
        <taxon>Spiralia</taxon>
        <taxon>Lophotrochozoa</taxon>
        <taxon>Platyhelminthes</taxon>
        <taxon>Trematoda</taxon>
        <taxon>Digenea</taxon>
        <taxon>Plagiorchiida</taxon>
        <taxon>Pronocephalata</taxon>
        <taxon>Paramphistomoidea</taxon>
        <taxon>Paramphistomidae</taxon>
        <taxon>Calicophoron</taxon>
    </lineage>
</organism>
<keyword evidence="6" id="KW-0320">Glycogen biosynthesis</keyword>
<dbReference type="AlphaFoldDB" id="A0AAV2SXH5"/>
<dbReference type="Proteomes" id="UP001497525">
    <property type="component" value="Unassembled WGS sequence"/>
</dbReference>
<feature type="compositionally biased region" description="Polar residues" evidence="14">
    <location>
        <begin position="311"/>
        <end position="321"/>
    </location>
</feature>
<comment type="subcellular location">
    <subcellularLocation>
        <location evidence="2">Cytoplasm</location>
    </subcellularLocation>
</comment>
<feature type="region of interest" description="Disordered" evidence="14">
    <location>
        <begin position="311"/>
        <end position="343"/>
    </location>
</feature>
<evidence type="ECO:0000256" key="10">
    <source>
        <dbReference type="ARBA" id="ARBA00038934"/>
    </source>
</evidence>
<dbReference type="EC" id="2.4.1.186" evidence="10"/>
<comment type="function">
    <text evidence="13">Self-glucosylating initiator of glycogen synthesis. It catalyzes the formation of a short alpha (1,4)-glucosyl chain covalently attached via a glucose 1-O-tyrosyl linkage to internal tyrosine residues and these chains act as primers for the elongation reaction catalyzed by glycogen synthase.</text>
</comment>
<evidence type="ECO:0000256" key="2">
    <source>
        <dbReference type="ARBA" id="ARBA00004496"/>
    </source>
</evidence>
<proteinExistence type="inferred from homology"/>
<feature type="compositionally biased region" description="Low complexity" evidence="14">
    <location>
        <begin position="386"/>
        <end position="401"/>
    </location>
</feature>
<keyword evidence="4" id="KW-0808">Transferase</keyword>
<dbReference type="GO" id="GO:0046872">
    <property type="term" value="F:metal ion binding"/>
    <property type="evidence" value="ECO:0007669"/>
    <property type="project" value="UniProtKB-KW"/>
</dbReference>
<dbReference type="Pfam" id="PF01501">
    <property type="entry name" value="Glyco_transf_8"/>
    <property type="match status" value="1"/>
</dbReference>
<evidence type="ECO:0000256" key="6">
    <source>
        <dbReference type="ARBA" id="ARBA00023056"/>
    </source>
</evidence>
<dbReference type="CDD" id="cd02537">
    <property type="entry name" value="GT8_Glycogenin"/>
    <property type="match status" value="1"/>
</dbReference>
<keyword evidence="5" id="KW-0479">Metal-binding</keyword>
<evidence type="ECO:0000256" key="9">
    <source>
        <dbReference type="ARBA" id="ARBA00038162"/>
    </source>
</evidence>
<keyword evidence="8" id="KW-0464">Manganese</keyword>
<evidence type="ECO:0000256" key="5">
    <source>
        <dbReference type="ARBA" id="ARBA00022723"/>
    </source>
</evidence>
<dbReference type="Gene3D" id="3.90.550.10">
    <property type="entry name" value="Spore Coat Polysaccharide Biosynthesis Protein SpsA, Chain A"/>
    <property type="match status" value="1"/>
</dbReference>
<evidence type="ECO:0000256" key="7">
    <source>
        <dbReference type="ARBA" id="ARBA00023180"/>
    </source>
</evidence>
<dbReference type="GO" id="GO:0005737">
    <property type="term" value="C:cytoplasm"/>
    <property type="evidence" value="ECO:0007669"/>
    <property type="project" value="UniProtKB-SubCell"/>
</dbReference>
<evidence type="ECO:0000256" key="4">
    <source>
        <dbReference type="ARBA" id="ARBA00022679"/>
    </source>
</evidence>